<dbReference type="GO" id="GO:0009228">
    <property type="term" value="P:thiamine biosynthetic process"/>
    <property type="evidence" value="ECO:0007669"/>
    <property type="project" value="InterPro"/>
</dbReference>
<dbReference type="SUPFAM" id="SSF53613">
    <property type="entry name" value="Ribokinase-like"/>
    <property type="match status" value="1"/>
</dbReference>
<evidence type="ECO:0000313" key="16">
    <source>
        <dbReference type="Proteomes" id="UP000262969"/>
    </source>
</evidence>
<evidence type="ECO:0000256" key="10">
    <source>
        <dbReference type="ARBA" id="ARBA00042348"/>
    </source>
</evidence>
<dbReference type="AlphaFoldDB" id="A0A3D2XB96"/>
<evidence type="ECO:0000256" key="12">
    <source>
        <dbReference type="ARBA" id="ARBA00042531"/>
    </source>
</evidence>
<keyword evidence="3" id="KW-0808">Transferase</keyword>
<dbReference type="EC" id="2.7.1.35" evidence="2"/>
<evidence type="ECO:0000256" key="6">
    <source>
        <dbReference type="ARBA" id="ARBA00022777"/>
    </source>
</evidence>
<evidence type="ECO:0000313" key="15">
    <source>
        <dbReference type="EMBL" id="HCL04409.1"/>
    </source>
</evidence>
<name>A0A3D2XB96_9FIRM</name>
<dbReference type="Gene3D" id="3.40.1190.20">
    <property type="match status" value="1"/>
</dbReference>
<dbReference type="CDD" id="cd01169">
    <property type="entry name" value="HMPP_kinase"/>
    <property type="match status" value="1"/>
</dbReference>
<feature type="domain" description="Pyridoxamine kinase/Phosphomethylpyrimidine kinase" evidence="14">
    <location>
        <begin position="11"/>
        <end position="259"/>
    </location>
</feature>
<dbReference type="InterPro" id="IPR029056">
    <property type="entry name" value="Ribokinase-like"/>
</dbReference>
<keyword evidence="6 15" id="KW-0418">Kinase</keyword>
<proteinExistence type="inferred from homology"/>
<dbReference type="PANTHER" id="PTHR20858">
    <property type="entry name" value="PHOSPHOMETHYLPYRIMIDINE KINASE"/>
    <property type="match status" value="1"/>
</dbReference>
<evidence type="ECO:0000256" key="1">
    <source>
        <dbReference type="ARBA" id="ARBA00009879"/>
    </source>
</evidence>
<dbReference type="GO" id="GO:0008478">
    <property type="term" value="F:pyridoxal kinase activity"/>
    <property type="evidence" value="ECO:0007669"/>
    <property type="project" value="UniProtKB-EC"/>
</dbReference>
<protein>
    <recommendedName>
        <fullName evidence="2">pyridoxal kinase</fullName>
        <ecNumber evidence="2">2.7.1.35</ecNumber>
    </recommendedName>
    <alternativeName>
        <fullName evidence="10">PN/PL/PM kinase</fullName>
    </alternativeName>
    <alternativeName>
        <fullName evidence="11">Pyridoxal kinase</fullName>
    </alternativeName>
    <alternativeName>
        <fullName evidence="9">Pyridoxamine kinase</fullName>
    </alternativeName>
    <alternativeName>
        <fullName evidence="12">Vitamin B6 kinase</fullName>
    </alternativeName>
</protein>
<evidence type="ECO:0000259" key="14">
    <source>
        <dbReference type="Pfam" id="PF08543"/>
    </source>
</evidence>
<evidence type="ECO:0000256" key="11">
    <source>
        <dbReference type="ARBA" id="ARBA00042396"/>
    </source>
</evidence>
<dbReference type="GO" id="GO:0046872">
    <property type="term" value="F:metal ion binding"/>
    <property type="evidence" value="ECO:0007669"/>
    <property type="project" value="UniProtKB-KW"/>
</dbReference>
<evidence type="ECO:0000256" key="4">
    <source>
        <dbReference type="ARBA" id="ARBA00022723"/>
    </source>
</evidence>
<dbReference type="Proteomes" id="UP000262969">
    <property type="component" value="Unassembled WGS sequence"/>
</dbReference>
<dbReference type="FunFam" id="3.40.1190.20:FF:000003">
    <property type="entry name" value="Phosphomethylpyrimidine kinase ThiD"/>
    <property type="match status" value="1"/>
</dbReference>
<keyword evidence="7" id="KW-0067">ATP-binding</keyword>
<comment type="caution">
    <text evidence="15">The sequence shown here is derived from an EMBL/GenBank/DDBJ whole genome shotgun (WGS) entry which is preliminary data.</text>
</comment>
<evidence type="ECO:0000256" key="8">
    <source>
        <dbReference type="ARBA" id="ARBA00022842"/>
    </source>
</evidence>
<keyword evidence="5" id="KW-0547">Nucleotide-binding</keyword>
<evidence type="ECO:0000256" key="5">
    <source>
        <dbReference type="ARBA" id="ARBA00022741"/>
    </source>
</evidence>
<dbReference type="GO" id="GO:0005524">
    <property type="term" value="F:ATP binding"/>
    <property type="evidence" value="ECO:0007669"/>
    <property type="project" value="UniProtKB-KW"/>
</dbReference>
<evidence type="ECO:0000256" key="9">
    <source>
        <dbReference type="ARBA" id="ARBA00042307"/>
    </source>
</evidence>
<dbReference type="EMBL" id="DPVV01000613">
    <property type="protein sequence ID" value="HCL04409.1"/>
    <property type="molecule type" value="Genomic_DNA"/>
</dbReference>
<comment type="similarity">
    <text evidence="1">Belongs to the ThiD family.</text>
</comment>
<accession>A0A3D2XB96</accession>
<dbReference type="GO" id="GO:0008972">
    <property type="term" value="F:phosphomethylpyrimidine kinase activity"/>
    <property type="evidence" value="ECO:0007669"/>
    <property type="project" value="InterPro"/>
</dbReference>
<comment type="catalytic activity">
    <reaction evidence="13">
        <text>pyridoxal + ATP = pyridoxal 5'-phosphate + ADP + H(+)</text>
        <dbReference type="Rhea" id="RHEA:10224"/>
        <dbReference type="ChEBI" id="CHEBI:15378"/>
        <dbReference type="ChEBI" id="CHEBI:17310"/>
        <dbReference type="ChEBI" id="CHEBI:30616"/>
        <dbReference type="ChEBI" id="CHEBI:456216"/>
        <dbReference type="ChEBI" id="CHEBI:597326"/>
        <dbReference type="EC" id="2.7.1.35"/>
    </reaction>
</comment>
<evidence type="ECO:0000256" key="7">
    <source>
        <dbReference type="ARBA" id="ARBA00022840"/>
    </source>
</evidence>
<organism evidence="15 16">
    <name type="scientific">Lachnoclostridium phytofermentans</name>
    <dbReference type="NCBI Taxonomy" id="66219"/>
    <lineage>
        <taxon>Bacteria</taxon>
        <taxon>Bacillati</taxon>
        <taxon>Bacillota</taxon>
        <taxon>Clostridia</taxon>
        <taxon>Lachnospirales</taxon>
        <taxon>Lachnospiraceae</taxon>
    </lineage>
</organism>
<dbReference type="InterPro" id="IPR004399">
    <property type="entry name" value="HMP/HMP-P_kinase_dom"/>
</dbReference>
<keyword evidence="8" id="KW-0460">Magnesium</keyword>
<dbReference type="NCBIfam" id="TIGR00097">
    <property type="entry name" value="HMP-P_kinase"/>
    <property type="match status" value="1"/>
</dbReference>
<evidence type="ECO:0000256" key="3">
    <source>
        <dbReference type="ARBA" id="ARBA00022679"/>
    </source>
</evidence>
<keyword evidence="4" id="KW-0479">Metal-binding</keyword>
<evidence type="ECO:0000256" key="13">
    <source>
        <dbReference type="ARBA" id="ARBA00049293"/>
    </source>
</evidence>
<evidence type="ECO:0000256" key="2">
    <source>
        <dbReference type="ARBA" id="ARBA00012104"/>
    </source>
</evidence>
<dbReference type="Pfam" id="PF08543">
    <property type="entry name" value="Phos_pyr_kin"/>
    <property type="match status" value="1"/>
</dbReference>
<sequence>MFKALTIAGSDTSGGAGLQADLKTFQEYSVYGMTAVTVMVAQNPKNNWSHDIYPIGLDAIEAQIDTVLGGIGVNAMKTGMLPSEQVIRLVARKLREYGCSNIVIDPVMVCKGTDEVVNPVAADAIKSELLPLATVTTPNIYEAVQLSGIKPIDSIEKVKEAAKIIHALGAKNVLIKGGTKLGTENAVDVFYDGSEFLLLETPVINTTYTHGAGCTTAAAITANLAKGLSPKDAVLNAKEFVTAAIQDGFRLNEYVGAVNHSAFRERAD</sequence>
<dbReference type="GO" id="GO:0008902">
    <property type="term" value="F:hydroxymethylpyrimidine kinase activity"/>
    <property type="evidence" value="ECO:0007669"/>
    <property type="project" value="TreeGrafter"/>
</dbReference>
<dbReference type="GO" id="GO:0005829">
    <property type="term" value="C:cytosol"/>
    <property type="evidence" value="ECO:0007669"/>
    <property type="project" value="TreeGrafter"/>
</dbReference>
<gene>
    <name evidence="15" type="primary">thiD</name>
    <name evidence="15" type="ORF">DHW61_18710</name>
</gene>
<dbReference type="InterPro" id="IPR013749">
    <property type="entry name" value="PM/HMP-P_kinase-1"/>
</dbReference>
<dbReference type="PANTHER" id="PTHR20858:SF19">
    <property type="entry name" value="PYRIDOXINE KINASE"/>
    <property type="match status" value="1"/>
</dbReference>
<reference evidence="15 16" key="1">
    <citation type="journal article" date="2018" name="Nat. Biotechnol.">
        <title>A standardized bacterial taxonomy based on genome phylogeny substantially revises the tree of life.</title>
        <authorList>
            <person name="Parks D.H."/>
            <person name="Chuvochina M."/>
            <person name="Waite D.W."/>
            <person name="Rinke C."/>
            <person name="Skarshewski A."/>
            <person name="Chaumeil P.A."/>
            <person name="Hugenholtz P."/>
        </authorList>
    </citation>
    <scope>NUCLEOTIDE SEQUENCE [LARGE SCALE GENOMIC DNA]</scope>
    <source>
        <strain evidence="15">UBA11728</strain>
    </source>
</reference>